<organism evidence="2 3">
    <name type="scientific">Talaromyces islandicus</name>
    <name type="common">Penicillium islandicum</name>
    <dbReference type="NCBI Taxonomy" id="28573"/>
    <lineage>
        <taxon>Eukaryota</taxon>
        <taxon>Fungi</taxon>
        <taxon>Dikarya</taxon>
        <taxon>Ascomycota</taxon>
        <taxon>Pezizomycotina</taxon>
        <taxon>Eurotiomycetes</taxon>
        <taxon>Eurotiomycetidae</taxon>
        <taxon>Eurotiales</taxon>
        <taxon>Trichocomaceae</taxon>
        <taxon>Talaromyces</taxon>
        <taxon>Talaromyces sect. Islandici</taxon>
    </lineage>
</organism>
<evidence type="ECO:0008006" key="4">
    <source>
        <dbReference type="Google" id="ProtNLM"/>
    </source>
</evidence>
<dbReference type="AlphaFoldDB" id="A0A0U1LZ01"/>
<dbReference type="EMBL" id="CVMT01000004">
    <property type="protein sequence ID" value="CRG87951.1"/>
    <property type="molecule type" value="Genomic_DNA"/>
</dbReference>
<dbReference type="Proteomes" id="UP000054383">
    <property type="component" value="Unassembled WGS sequence"/>
</dbReference>
<dbReference type="OrthoDB" id="4222821at2759"/>
<keyword evidence="3" id="KW-1185">Reference proteome</keyword>
<dbReference type="STRING" id="28573.A0A0U1LZ01"/>
<reference evidence="2 3" key="1">
    <citation type="submission" date="2015-04" db="EMBL/GenBank/DDBJ databases">
        <authorList>
            <person name="Syromyatnikov M.Y."/>
            <person name="Popov V.N."/>
        </authorList>
    </citation>
    <scope>NUCLEOTIDE SEQUENCE [LARGE SCALE GENOMIC DNA]</scope>
    <source>
        <strain evidence="2">WF-38-12</strain>
    </source>
</reference>
<evidence type="ECO:0000313" key="2">
    <source>
        <dbReference type="EMBL" id="CRG87951.1"/>
    </source>
</evidence>
<name>A0A0U1LZ01_TALIS</name>
<feature type="region of interest" description="Disordered" evidence="1">
    <location>
        <begin position="113"/>
        <end position="134"/>
    </location>
</feature>
<proteinExistence type="predicted"/>
<sequence length="378" mass="41981">MPSIAVKRAQGPMPLNMQKDSFITNSMSCTPSLEDNDSDVSSWLNVLPMIASNAFNALPDTMNENADFRRSPSDNYDIPTMDQDELYDTVAGGVGELWPDPLISDWQLGVADTSNPVESPSPVECSQANPAQRKPHLPIRSIHSVLLLSEINLQLHKIQIPESPQCSKWKTSLHSTIQTAQSFIQALSKLTVEKNAKPSSPRKLQTPRPAFFNVSGTPKEESKLSSLDWAVHGPQNQPLHTPFNKQIDNIVAHLALICYAQIIRCYKSLTIMLSDTLIWAEANPDDQPCLLPIRIGILEASVSPSLNIAMLAQLISHHVDELSEKIHRLGTLLMLDDGSQNKAVNHSLREMLKVDTHHELDDLRDGLGFIMDKVRSRV</sequence>
<protein>
    <recommendedName>
        <fullName evidence="4">Aflatoxin regulatory protein domain-containing protein</fullName>
    </recommendedName>
</protein>
<evidence type="ECO:0000313" key="3">
    <source>
        <dbReference type="Proteomes" id="UP000054383"/>
    </source>
</evidence>
<gene>
    <name evidence="2" type="ORF">PISL3812_04973</name>
</gene>
<accession>A0A0U1LZ01</accession>
<feature type="compositionally biased region" description="Polar residues" evidence="1">
    <location>
        <begin position="113"/>
        <end position="130"/>
    </location>
</feature>
<evidence type="ECO:0000256" key="1">
    <source>
        <dbReference type="SAM" id="MobiDB-lite"/>
    </source>
</evidence>